<accession>A0A9P5TME9</accession>
<dbReference type="EMBL" id="JADNYJ010000064">
    <property type="protein sequence ID" value="KAF8894324.1"/>
    <property type="molecule type" value="Genomic_DNA"/>
</dbReference>
<protein>
    <submittedName>
        <fullName evidence="1">Uncharacterized protein</fullName>
    </submittedName>
</protein>
<gene>
    <name evidence="1" type="ORF">CPB84DRAFT_1782794</name>
</gene>
<name>A0A9P5TME9_GYMJU</name>
<dbReference type="Proteomes" id="UP000724874">
    <property type="component" value="Unassembled WGS sequence"/>
</dbReference>
<dbReference type="AlphaFoldDB" id="A0A9P5TME9"/>
<keyword evidence="2" id="KW-1185">Reference proteome</keyword>
<evidence type="ECO:0000313" key="1">
    <source>
        <dbReference type="EMBL" id="KAF8894324.1"/>
    </source>
</evidence>
<proteinExistence type="predicted"/>
<dbReference type="GO" id="GO:0006729">
    <property type="term" value="P:tetrahydrobiopterin biosynthetic process"/>
    <property type="evidence" value="ECO:0007669"/>
    <property type="project" value="InterPro"/>
</dbReference>
<evidence type="ECO:0000313" key="2">
    <source>
        <dbReference type="Proteomes" id="UP000724874"/>
    </source>
</evidence>
<dbReference type="InterPro" id="IPR036428">
    <property type="entry name" value="PCD_sf"/>
</dbReference>
<dbReference type="OrthoDB" id="3263285at2759"/>
<organism evidence="1 2">
    <name type="scientific">Gymnopilus junonius</name>
    <name type="common">Spectacular rustgill mushroom</name>
    <name type="synonym">Gymnopilus spectabilis subsp. junonius</name>
    <dbReference type="NCBI Taxonomy" id="109634"/>
    <lineage>
        <taxon>Eukaryota</taxon>
        <taxon>Fungi</taxon>
        <taxon>Dikarya</taxon>
        <taxon>Basidiomycota</taxon>
        <taxon>Agaricomycotina</taxon>
        <taxon>Agaricomycetes</taxon>
        <taxon>Agaricomycetidae</taxon>
        <taxon>Agaricales</taxon>
        <taxon>Agaricineae</taxon>
        <taxon>Hymenogastraceae</taxon>
        <taxon>Gymnopilus</taxon>
    </lineage>
</organism>
<dbReference type="GO" id="GO:0008124">
    <property type="term" value="F:4-alpha-hydroxytetrahydrobiopterin dehydratase activity"/>
    <property type="evidence" value="ECO:0007669"/>
    <property type="project" value="InterPro"/>
</dbReference>
<comment type="caution">
    <text evidence="1">The sequence shown here is derived from an EMBL/GenBank/DDBJ whole genome shotgun (WGS) entry which is preliminary data.</text>
</comment>
<reference evidence="1" key="1">
    <citation type="submission" date="2020-11" db="EMBL/GenBank/DDBJ databases">
        <authorList>
            <consortium name="DOE Joint Genome Institute"/>
            <person name="Ahrendt S."/>
            <person name="Riley R."/>
            <person name="Andreopoulos W."/>
            <person name="LaButti K."/>
            <person name="Pangilinan J."/>
            <person name="Ruiz-duenas F.J."/>
            <person name="Barrasa J.M."/>
            <person name="Sanchez-Garcia M."/>
            <person name="Camarero S."/>
            <person name="Miyauchi S."/>
            <person name="Serrano A."/>
            <person name="Linde D."/>
            <person name="Babiker R."/>
            <person name="Drula E."/>
            <person name="Ayuso-Fernandez I."/>
            <person name="Pacheco R."/>
            <person name="Padilla G."/>
            <person name="Ferreira P."/>
            <person name="Barriuso J."/>
            <person name="Kellner H."/>
            <person name="Castanera R."/>
            <person name="Alfaro M."/>
            <person name="Ramirez L."/>
            <person name="Pisabarro A.G."/>
            <person name="Kuo A."/>
            <person name="Tritt A."/>
            <person name="Lipzen A."/>
            <person name="He G."/>
            <person name="Yan M."/>
            <person name="Ng V."/>
            <person name="Cullen D."/>
            <person name="Martin F."/>
            <person name="Rosso M.-N."/>
            <person name="Henrissat B."/>
            <person name="Hibbett D."/>
            <person name="Martinez A.T."/>
            <person name="Grigoriev I.V."/>
        </authorList>
    </citation>
    <scope>NUCLEOTIDE SEQUENCE</scope>
    <source>
        <strain evidence="1">AH 44721</strain>
    </source>
</reference>
<sequence length="251" mass="28456">MLYRTMATGLRHPINFGMLCHSFRSSIAACRMLNSFVASGENYPAKRYQSKHRFHFSCRAHSNASKNQSNPPERALGLPNLELPPPIPHISRTTALLTKPEAVNYLYPLYCRGWVIKSMVPNDGFNDPDRKSPFLVGKFTVKGPKSARQLLRDLLSIEDQEKQHVSFELWSGKRPVITVTTQTHSARKSPELEAVNSTEPGITLRDIRFAVLLEKVVENTNILFSGQESQNSSDIVQSSTWKELLSQYPWK</sequence>
<dbReference type="Gene3D" id="3.30.1360.20">
    <property type="entry name" value="Transcriptional coactivator/pterin dehydratase"/>
    <property type="match status" value="1"/>
</dbReference>